<feature type="transmembrane region" description="Helical" evidence="1">
    <location>
        <begin position="269"/>
        <end position="296"/>
    </location>
</feature>
<reference evidence="3 4" key="1">
    <citation type="submission" date="2024-02" db="EMBL/GenBank/DDBJ databases">
        <title>Adaptive strategies in a cosmopolitan and abundant soil bacterium.</title>
        <authorList>
            <person name="Carini P."/>
        </authorList>
    </citation>
    <scope>NUCLEOTIDE SEQUENCE [LARGE SCALE GENOMIC DNA]</scope>
    <source>
        <strain evidence="3 4">AZCC 1608</strain>
    </source>
</reference>
<sequence>MSLRSAFLGILFVTFGLFSTASAHESRPAYMEVTEIAPHRYQIVWRTPLLSGMRLPVALRLPETARNVTEPTLRELSDSLIERRLVELDKGLTGARIEIVGLQATITDALVRVQLLDGTYSTTLVRPSKPWIEIATSRSSLEVAFAYLMHGIEHILLGYDHLLFVLALILIVRRGRVLLITVTAFTIAHSITLSLATLGVVHVPGPPVEATIALSILLLACEIIRSDRGQPSLTAQWPWLVAFSFGLLHGFGFAGALTEIGLPQGDIPLALFAFNVGVEVGQLIFIAAVLGALRLTKWIKFPVFVKRHARLATTYAIGIMAAYWFIERLAGFTA</sequence>
<keyword evidence="1" id="KW-1133">Transmembrane helix</keyword>
<comment type="caution">
    <text evidence="3">The sequence shown here is derived from an EMBL/GenBank/DDBJ whole genome shotgun (WGS) entry which is preliminary data.</text>
</comment>
<feature type="transmembrane region" description="Helical" evidence="1">
    <location>
        <begin position="237"/>
        <end position="257"/>
    </location>
</feature>
<protein>
    <submittedName>
        <fullName evidence="3">Hydrogenase/urease accessory protein HupE</fullName>
    </submittedName>
</protein>
<evidence type="ECO:0000256" key="2">
    <source>
        <dbReference type="SAM" id="SignalP"/>
    </source>
</evidence>
<keyword evidence="4" id="KW-1185">Reference proteome</keyword>
<keyword evidence="2" id="KW-0732">Signal</keyword>
<dbReference type="InterPro" id="IPR032809">
    <property type="entry name" value="Put_HupE_UreJ"/>
</dbReference>
<dbReference type="RefSeq" id="WP_334481555.1">
    <property type="nucleotide sequence ID" value="NZ_JAZHRV010000001.1"/>
</dbReference>
<dbReference type="EMBL" id="JAZHRV010000001">
    <property type="protein sequence ID" value="MEH2556240.1"/>
    <property type="molecule type" value="Genomic_DNA"/>
</dbReference>
<feature type="transmembrane region" description="Helical" evidence="1">
    <location>
        <begin position="308"/>
        <end position="326"/>
    </location>
</feature>
<keyword evidence="1" id="KW-0812">Transmembrane</keyword>
<feature type="signal peptide" evidence="2">
    <location>
        <begin position="1"/>
        <end position="23"/>
    </location>
</feature>
<dbReference type="Pfam" id="PF13795">
    <property type="entry name" value="HupE_UreJ_2"/>
    <property type="match status" value="1"/>
</dbReference>
<name>A0ABU8BCG1_9BRAD</name>
<keyword evidence="1" id="KW-0472">Membrane</keyword>
<dbReference type="Proteomes" id="UP001364224">
    <property type="component" value="Unassembled WGS sequence"/>
</dbReference>
<organism evidence="3 4">
    <name type="scientific">Bradyrhizobium algeriense</name>
    <dbReference type="NCBI Taxonomy" id="634784"/>
    <lineage>
        <taxon>Bacteria</taxon>
        <taxon>Pseudomonadati</taxon>
        <taxon>Pseudomonadota</taxon>
        <taxon>Alphaproteobacteria</taxon>
        <taxon>Hyphomicrobiales</taxon>
        <taxon>Nitrobacteraceae</taxon>
        <taxon>Bradyrhizobium</taxon>
    </lineage>
</organism>
<feature type="transmembrane region" description="Helical" evidence="1">
    <location>
        <begin position="207"/>
        <end position="225"/>
    </location>
</feature>
<feature type="chain" id="PRO_5046355583" evidence="2">
    <location>
        <begin position="24"/>
        <end position="334"/>
    </location>
</feature>
<evidence type="ECO:0000256" key="1">
    <source>
        <dbReference type="SAM" id="Phobius"/>
    </source>
</evidence>
<evidence type="ECO:0000313" key="4">
    <source>
        <dbReference type="Proteomes" id="UP001364224"/>
    </source>
</evidence>
<feature type="transmembrane region" description="Helical" evidence="1">
    <location>
        <begin position="147"/>
        <end position="170"/>
    </location>
</feature>
<evidence type="ECO:0000313" key="3">
    <source>
        <dbReference type="EMBL" id="MEH2556240.1"/>
    </source>
</evidence>
<accession>A0ABU8BCG1</accession>
<feature type="transmembrane region" description="Helical" evidence="1">
    <location>
        <begin position="177"/>
        <end position="201"/>
    </location>
</feature>
<proteinExistence type="predicted"/>
<gene>
    <name evidence="3" type="ORF">V1286_003769</name>
</gene>